<keyword evidence="1" id="KW-0238">DNA-binding</keyword>
<keyword evidence="3" id="KW-0969">Cilium</keyword>
<dbReference type="PANTHER" id="PTHR46558:SF4">
    <property type="entry name" value="DNA-BIDING PHAGE PROTEIN"/>
    <property type="match status" value="1"/>
</dbReference>
<feature type="domain" description="HTH cro/C1-type" evidence="2">
    <location>
        <begin position="27"/>
        <end position="81"/>
    </location>
</feature>
<dbReference type="OrthoDB" id="6455669at2"/>
<keyword evidence="3" id="KW-0282">Flagellum</keyword>
<dbReference type="HOGENOM" id="CLU_066192_40_1_6"/>
<dbReference type="InterPro" id="IPR001387">
    <property type="entry name" value="Cro/C1-type_HTH"/>
</dbReference>
<dbReference type="PROSITE" id="PS50943">
    <property type="entry name" value="HTH_CROC1"/>
    <property type="match status" value="1"/>
</dbReference>
<evidence type="ECO:0000313" key="4">
    <source>
        <dbReference type="Proteomes" id="UP000005012"/>
    </source>
</evidence>
<dbReference type="CDD" id="cd00093">
    <property type="entry name" value="HTH_XRE"/>
    <property type="match status" value="1"/>
</dbReference>
<evidence type="ECO:0000313" key="3">
    <source>
        <dbReference type="EMBL" id="AFH94462.1"/>
    </source>
</evidence>
<keyword evidence="3" id="KW-0966">Cell projection</keyword>
<name>A0A140NR82_PROSM</name>
<evidence type="ECO:0000256" key="1">
    <source>
        <dbReference type="ARBA" id="ARBA00023125"/>
    </source>
</evidence>
<dbReference type="Proteomes" id="UP000005012">
    <property type="component" value="Chromosome"/>
</dbReference>
<dbReference type="KEGG" id="psi:S70_13100"/>
<dbReference type="InterPro" id="IPR010982">
    <property type="entry name" value="Lambda_DNA-bd_dom_sf"/>
</dbReference>
<dbReference type="SUPFAM" id="SSF47413">
    <property type="entry name" value="lambda repressor-like DNA-binding domains"/>
    <property type="match status" value="1"/>
</dbReference>
<dbReference type="SMART" id="SM00530">
    <property type="entry name" value="HTH_XRE"/>
    <property type="match status" value="1"/>
</dbReference>
<organism evidence="3 4">
    <name type="scientific">Providencia stuartii (strain MRSN 2154)</name>
    <dbReference type="NCBI Taxonomy" id="1157951"/>
    <lineage>
        <taxon>Bacteria</taxon>
        <taxon>Pseudomonadati</taxon>
        <taxon>Pseudomonadota</taxon>
        <taxon>Gammaproteobacteria</taxon>
        <taxon>Enterobacterales</taxon>
        <taxon>Morganellaceae</taxon>
        <taxon>Providencia</taxon>
    </lineage>
</organism>
<dbReference type="AlphaFoldDB" id="A0A140NR82"/>
<dbReference type="Gene3D" id="1.10.260.40">
    <property type="entry name" value="lambda repressor-like DNA-binding domains"/>
    <property type="match status" value="1"/>
</dbReference>
<accession>A0A140NR82</accession>
<dbReference type="PANTHER" id="PTHR46558">
    <property type="entry name" value="TRACRIPTIONAL REGULATORY PROTEIN-RELATED-RELATED"/>
    <property type="match status" value="1"/>
</dbReference>
<reference evidence="4" key="2">
    <citation type="submission" date="2012-04" db="EMBL/GenBank/DDBJ databases">
        <title>Complete genome sequence of Providencia stuartii clinical isolate MRSN 2154.</title>
        <authorList>
            <person name="Clifford R.J."/>
            <person name="Hang J."/>
            <person name="Riley M.C."/>
            <person name="Onmus-Leone F."/>
            <person name="Kuschner R.A."/>
            <person name="Lesho E.P."/>
            <person name="Waterman P.E."/>
        </authorList>
    </citation>
    <scope>NUCLEOTIDE SEQUENCE [LARGE SCALE GENOMIC DNA]</scope>
    <source>
        <strain evidence="4">MRSN 2154</strain>
    </source>
</reference>
<dbReference type="Pfam" id="PF01381">
    <property type="entry name" value="HTH_3"/>
    <property type="match status" value="1"/>
</dbReference>
<dbReference type="GO" id="GO:0003677">
    <property type="term" value="F:DNA binding"/>
    <property type="evidence" value="ECO:0007669"/>
    <property type="project" value="UniProtKB-KW"/>
</dbReference>
<dbReference type="EMBL" id="CP003488">
    <property type="protein sequence ID" value="AFH94462.1"/>
    <property type="molecule type" value="Genomic_DNA"/>
</dbReference>
<sequence>MNFEENRINSQCDNQDNQVSAYCGTVIKQIRRECGMTGAELAKKLNVSQQQMSRYERGINKISVDMLFNLSIALNVPFVKLIKQVLLEMEKSNSDDALILKKSIAASDTVYFY</sequence>
<protein>
    <submittedName>
        <fullName evidence="3">Repressor of flagellae</fullName>
    </submittedName>
</protein>
<dbReference type="PATRIC" id="fig|1157951.4.peg.2638"/>
<gene>
    <name evidence="3" type="ordered locus">S70_13100</name>
</gene>
<proteinExistence type="predicted"/>
<dbReference type="RefSeq" id="WP_014657441.1">
    <property type="nucleotide sequence ID" value="NC_017731.1"/>
</dbReference>
<evidence type="ECO:0000259" key="2">
    <source>
        <dbReference type="PROSITE" id="PS50943"/>
    </source>
</evidence>
<reference evidence="3 4" key="1">
    <citation type="journal article" date="2012" name="J. Bacteriol.">
        <title>Complete Genome Sequence of Providencia stuartii Clinical Isolate MRSN 2154.</title>
        <authorList>
            <person name="Clifford R.J."/>
            <person name="Hang J."/>
            <person name="Riley M.C."/>
            <person name="Onmus-Leone F."/>
            <person name="Kuschner R.A."/>
            <person name="Lesho E.P."/>
            <person name="Waterman P.E."/>
        </authorList>
    </citation>
    <scope>NUCLEOTIDE SEQUENCE [LARGE SCALE GENOMIC DNA]</scope>
    <source>
        <strain evidence="3 4">MRSN 2154</strain>
    </source>
</reference>